<dbReference type="GO" id="GO:0005740">
    <property type="term" value="C:mitochondrial envelope"/>
    <property type="evidence" value="ECO:0007669"/>
    <property type="project" value="TreeGrafter"/>
</dbReference>
<dbReference type="OrthoDB" id="10249045at2759"/>
<proteinExistence type="predicted"/>
<reference evidence="2 3" key="1">
    <citation type="journal article" date="2012" name="G3 (Bethesda)">
        <title>Pichia sorbitophila, an interspecies yeast hybrid reveals early steps of genome resolution following polyploidization.</title>
        <authorList>
            <person name="Leh Louis V."/>
            <person name="Despons L."/>
            <person name="Friedrich A."/>
            <person name="Martin T."/>
            <person name="Durrens P."/>
            <person name="Casaregola S."/>
            <person name="Neuveglise C."/>
            <person name="Fairhead C."/>
            <person name="Marck C."/>
            <person name="Cruz J.A."/>
            <person name="Straub M.L."/>
            <person name="Kugler V."/>
            <person name="Sacerdot C."/>
            <person name="Uzunov Z."/>
            <person name="Thierry A."/>
            <person name="Weiss S."/>
            <person name="Bleykasten C."/>
            <person name="De Montigny J."/>
            <person name="Jacques N."/>
            <person name="Jung P."/>
            <person name="Lemaire M."/>
            <person name="Mallet S."/>
            <person name="Morel G."/>
            <person name="Richard G.F."/>
            <person name="Sarkar A."/>
            <person name="Savel G."/>
            <person name="Schacherer J."/>
            <person name="Seret M.L."/>
            <person name="Talla E."/>
            <person name="Samson G."/>
            <person name="Jubin C."/>
            <person name="Poulain J."/>
            <person name="Vacherie B."/>
            <person name="Barbe V."/>
            <person name="Pelletier E."/>
            <person name="Sherman D.J."/>
            <person name="Westhof E."/>
            <person name="Weissenbach J."/>
            <person name="Baret P.V."/>
            <person name="Wincker P."/>
            <person name="Gaillardin C."/>
            <person name="Dujon B."/>
            <person name="Souciet J.L."/>
        </authorList>
    </citation>
    <scope>NUCLEOTIDE SEQUENCE [LARGE SCALE GENOMIC DNA]</scope>
    <source>
        <strain evidence="3">ATCC MYA-4447 / BCRC 22081 / CBS 7064 / NBRC 10061 / NRRL Y-12695</strain>
    </source>
</reference>
<organism evidence="2 3">
    <name type="scientific">Pichia sorbitophila (strain ATCC MYA-4447 / BCRC 22081 / CBS 7064 / NBRC 10061 / NRRL Y-12695)</name>
    <name type="common">Hybrid yeast</name>
    <dbReference type="NCBI Taxonomy" id="559304"/>
    <lineage>
        <taxon>Eukaryota</taxon>
        <taxon>Fungi</taxon>
        <taxon>Dikarya</taxon>
        <taxon>Ascomycota</taxon>
        <taxon>Saccharomycotina</taxon>
        <taxon>Pichiomycetes</taxon>
        <taxon>Debaryomycetaceae</taxon>
        <taxon>Millerozyma</taxon>
    </lineage>
</organism>
<dbReference type="PANTHER" id="PTHR31014">
    <property type="entry name" value="MITOCHONDRIAL TRANSLATION SYSTEM COMPONENT PET127-RELATED"/>
    <property type="match status" value="1"/>
</dbReference>
<evidence type="ECO:0000313" key="2">
    <source>
        <dbReference type="EMBL" id="CCE78604.1"/>
    </source>
</evidence>
<dbReference type="InParanoid" id="G8YPL9"/>
<gene>
    <name evidence="2" type="primary">Piso0_000628</name>
    <name evidence="2" type="ORF">GNLVRS01_PISO0D00641g</name>
</gene>
<dbReference type="AlphaFoldDB" id="G8YPL9"/>
<dbReference type="eggNOG" id="ENOG502QPU6">
    <property type="taxonomic scope" value="Eukaryota"/>
</dbReference>
<dbReference type="OMA" id="CYDERLP"/>
<evidence type="ECO:0000256" key="1">
    <source>
        <dbReference type="SAM" id="MobiDB-lite"/>
    </source>
</evidence>
<feature type="compositionally biased region" description="Polar residues" evidence="1">
    <location>
        <begin position="146"/>
        <end position="162"/>
    </location>
</feature>
<dbReference type="EMBL" id="FO082056">
    <property type="protein sequence ID" value="CCE78604.1"/>
    <property type="molecule type" value="Genomic_DNA"/>
</dbReference>
<dbReference type="Pfam" id="PF08634">
    <property type="entry name" value="Pet127"/>
    <property type="match status" value="1"/>
</dbReference>
<dbReference type="PANTHER" id="PTHR31014:SF0">
    <property type="entry name" value="MITOCHONDRIAL TRANSLATION SYSTEM COMPONENT PET127-RELATED"/>
    <property type="match status" value="1"/>
</dbReference>
<protein>
    <submittedName>
        <fullName evidence="2">Piso0_000628 protein</fullName>
    </submittedName>
</protein>
<keyword evidence="3" id="KW-1185">Reference proteome</keyword>
<dbReference type="InterPro" id="IPR013943">
    <property type="entry name" value="Pet127"/>
</dbReference>
<sequence>MIHIYRSLKSGKTFPTRRKCFHKSFIRQIQNPKKDKSSVKNDASQKKVSATDLVNALQHKSKLRLTHNEIKNLDKDFEASQPRKGSKNYISDLNKNVLSPKIQKAIEEEEVRKRQSKDKQGTEQEEKQNSKDAPIDTADRQDLKAKTNQKVMGSFSSATDGTKPNKFRKSYNIPDVSKGIANKRKRLEDSSNVAHKEELVITEDLKQVQKFDSSKVARLGHNLDRVLFSPGVHFLQDPRTRIYNFPPFLKNIIKVDEFNFDSIEKFVSASKDTELLRIASETGKKFYSSTSSLTSSLMQFYMLLNNYIHKSEDRFPFPRFSMTFEKSASSVIIEPKGMNEKTGEHIYSIESDKSADTEILLSAMGHCLETLLTTDEEEFRKYTMAYKNETKEDKADNEKPNNIYNYAKYGSFLMRSQLDCFDERLPGNGTFDLKTRAVCTIRNDSKNPNMENDTYQIWKLKGRYESFEREYNDLIKTGALLKYAFQARIGQMDGIYVAYHNLNSFFGFQYLPLSEIDNVFYNQSKLELSRHIGAKRLEDLADDLPSYVADTQFKMSLDIWDRLIRTVISDLEANPNYKRSAFRLVFKTFRRPGSFRRRMKVSAVPLSKEQVSQLQEFSRSFKTSFREDISINERSKNLDEHREKLNEFNYKTSISDIGVLSYYIDVEQYFGSSNLPAKSLHPYPKSKTQPWKIAFSIHRLTEGPDSYLSMLNASTSLLSLRYKDESSEVTGKDFQSTGNTFSRRRVTPTSDVYKVYSAIGKARSDVWSEKDSSPIIYEPRT</sequence>
<evidence type="ECO:0000313" key="3">
    <source>
        <dbReference type="Proteomes" id="UP000005222"/>
    </source>
</evidence>
<dbReference type="GO" id="GO:0000964">
    <property type="term" value="P:mitochondrial RNA 5'-end processing"/>
    <property type="evidence" value="ECO:0007669"/>
    <property type="project" value="TreeGrafter"/>
</dbReference>
<name>G8YPL9_PICSO</name>
<dbReference type="Proteomes" id="UP000005222">
    <property type="component" value="Chromosome D"/>
</dbReference>
<dbReference type="HOGENOM" id="CLU_018196_1_0_1"/>
<dbReference type="STRING" id="559304.G8YPL9"/>
<feature type="region of interest" description="Disordered" evidence="1">
    <location>
        <begin position="108"/>
        <end position="172"/>
    </location>
</feature>
<dbReference type="FunCoup" id="G8YPL9">
    <property type="interactions" value="213"/>
</dbReference>
<feature type="compositionally biased region" description="Basic and acidic residues" evidence="1">
    <location>
        <begin position="108"/>
        <end position="145"/>
    </location>
</feature>
<accession>G8YPL9</accession>